<keyword evidence="1" id="KW-0472">Membrane</keyword>
<proteinExistence type="predicted"/>
<dbReference type="Proteomes" id="UP000295215">
    <property type="component" value="Unassembled WGS sequence"/>
</dbReference>
<keyword evidence="1" id="KW-1133">Transmembrane helix</keyword>
<organism evidence="2 3">
    <name type="scientific">Myroides indicus</name>
    <dbReference type="NCBI Taxonomy" id="1323422"/>
    <lineage>
        <taxon>Bacteria</taxon>
        <taxon>Pseudomonadati</taxon>
        <taxon>Bacteroidota</taxon>
        <taxon>Flavobacteriia</taxon>
        <taxon>Flavobacteriales</taxon>
        <taxon>Flavobacteriaceae</taxon>
        <taxon>Myroides</taxon>
    </lineage>
</organism>
<gene>
    <name evidence="2" type="ORF">C8P70_1149</name>
</gene>
<reference evidence="2 3" key="1">
    <citation type="submission" date="2019-03" db="EMBL/GenBank/DDBJ databases">
        <title>Genomic Encyclopedia of Archaeal and Bacterial Type Strains, Phase II (KMG-II): from individual species to whole genera.</title>
        <authorList>
            <person name="Goeker M."/>
        </authorList>
    </citation>
    <scope>NUCLEOTIDE SEQUENCE [LARGE SCALE GENOMIC DNA]</scope>
    <source>
        <strain evidence="2 3">DSM 28213</strain>
    </source>
</reference>
<evidence type="ECO:0000256" key="1">
    <source>
        <dbReference type="SAM" id="Phobius"/>
    </source>
</evidence>
<comment type="caution">
    <text evidence="2">The sequence shown here is derived from an EMBL/GenBank/DDBJ whole genome shotgun (WGS) entry which is preliminary data.</text>
</comment>
<evidence type="ECO:0000313" key="3">
    <source>
        <dbReference type="Proteomes" id="UP000295215"/>
    </source>
</evidence>
<feature type="transmembrane region" description="Helical" evidence="1">
    <location>
        <begin position="32"/>
        <end position="52"/>
    </location>
</feature>
<dbReference type="EMBL" id="SOAG01000014">
    <property type="protein sequence ID" value="TDS57877.1"/>
    <property type="molecule type" value="Genomic_DNA"/>
</dbReference>
<accession>A0A4V3E8M6</accession>
<protein>
    <submittedName>
        <fullName evidence="2">Uncharacterized protein</fullName>
    </submittedName>
</protein>
<evidence type="ECO:0000313" key="2">
    <source>
        <dbReference type="EMBL" id="TDS57877.1"/>
    </source>
</evidence>
<sequence length="56" mass="6500">MDKNLKLLFLGLVIFLLSFILRMQNIISETLSNILIVISLIIVVIPLSRMVFKKRK</sequence>
<keyword evidence="3" id="KW-1185">Reference proteome</keyword>
<dbReference type="AlphaFoldDB" id="A0A4V3E8M6"/>
<name>A0A4V3E8M6_9FLAO</name>
<keyword evidence="1" id="KW-0812">Transmembrane</keyword>